<feature type="domain" description="Response regulatory" evidence="3">
    <location>
        <begin position="21"/>
        <end position="137"/>
    </location>
</feature>
<proteinExistence type="predicted"/>
<dbReference type="GO" id="GO:0000160">
    <property type="term" value="P:phosphorelay signal transduction system"/>
    <property type="evidence" value="ECO:0007669"/>
    <property type="project" value="InterPro"/>
</dbReference>
<evidence type="ECO:0000256" key="2">
    <source>
        <dbReference type="PROSITE-ProRule" id="PRU00169"/>
    </source>
</evidence>
<name>A0A1H2DLJ6_9BACT</name>
<evidence type="ECO:0000259" key="3">
    <source>
        <dbReference type="PROSITE" id="PS50110"/>
    </source>
</evidence>
<feature type="non-terminal residue" evidence="4">
    <location>
        <position position="1"/>
    </location>
</feature>
<dbReference type="SUPFAM" id="SSF52172">
    <property type="entry name" value="CheY-like"/>
    <property type="match status" value="1"/>
</dbReference>
<accession>A0A1H2DLJ6</accession>
<dbReference type="PROSITE" id="PS50110">
    <property type="entry name" value="RESPONSE_REGULATORY"/>
    <property type="match status" value="1"/>
</dbReference>
<evidence type="ECO:0000313" key="4">
    <source>
        <dbReference type="EMBL" id="SDT83773.1"/>
    </source>
</evidence>
<organism evidence="4 5">
    <name type="scientific">Desulfobacula phenolica</name>
    <dbReference type="NCBI Taxonomy" id="90732"/>
    <lineage>
        <taxon>Bacteria</taxon>
        <taxon>Pseudomonadati</taxon>
        <taxon>Thermodesulfobacteriota</taxon>
        <taxon>Desulfobacteria</taxon>
        <taxon>Desulfobacterales</taxon>
        <taxon>Desulfobacteraceae</taxon>
        <taxon>Desulfobacula</taxon>
    </lineage>
</organism>
<dbReference type="SMART" id="SM00448">
    <property type="entry name" value="REC"/>
    <property type="match status" value="1"/>
</dbReference>
<dbReference type="Gene3D" id="3.40.50.2300">
    <property type="match status" value="1"/>
</dbReference>
<dbReference type="PANTHER" id="PTHR44591:SF3">
    <property type="entry name" value="RESPONSE REGULATORY DOMAIN-CONTAINING PROTEIN"/>
    <property type="match status" value="1"/>
</dbReference>
<reference evidence="5" key="1">
    <citation type="submission" date="2016-10" db="EMBL/GenBank/DDBJ databases">
        <authorList>
            <person name="Varghese N."/>
            <person name="Submissions S."/>
        </authorList>
    </citation>
    <scope>NUCLEOTIDE SEQUENCE [LARGE SCALE GENOMIC DNA]</scope>
    <source>
        <strain evidence="5">DSM 3384</strain>
    </source>
</reference>
<gene>
    <name evidence="4" type="ORF">SAMN04487931_1011</name>
</gene>
<dbReference type="EMBL" id="FNLL01000001">
    <property type="protein sequence ID" value="SDT83773.1"/>
    <property type="molecule type" value="Genomic_DNA"/>
</dbReference>
<dbReference type="PANTHER" id="PTHR44591">
    <property type="entry name" value="STRESS RESPONSE REGULATOR PROTEIN 1"/>
    <property type="match status" value="1"/>
</dbReference>
<keyword evidence="1 2" id="KW-0597">Phosphoprotein</keyword>
<keyword evidence="5" id="KW-1185">Reference proteome</keyword>
<sequence>HRDKAMEKIPSRPFLIKGTGRILLVDDEENIVISGRQILMKMGYEVVGVTDSLEALEVFKKEPHAFDLVLTDVTMPKMTGIELSKEIIKIRQDIPIVLCTGFSEGLTSSMVENIGIVDTVMKPMIAGELADVIHKALNRFTGFKTNNKNEQGRDHK</sequence>
<feature type="modified residue" description="4-aspartylphosphate" evidence="2">
    <location>
        <position position="72"/>
    </location>
</feature>
<dbReference type="InterPro" id="IPR011006">
    <property type="entry name" value="CheY-like_superfamily"/>
</dbReference>
<dbReference type="InterPro" id="IPR001789">
    <property type="entry name" value="Sig_transdc_resp-reg_receiver"/>
</dbReference>
<dbReference type="AlphaFoldDB" id="A0A1H2DLJ6"/>
<evidence type="ECO:0000313" key="5">
    <source>
        <dbReference type="Proteomes" id="UP000199608"/>
    </source>
</evidence>
<evidence type="ECO:0000256" key="1">
    <source>
        <dbReference type="ARBA" id="ARBA00022553"/>
    </source>
</evidence>
<protein>
    <submittedName>
        <fullName evidence="4">Response regulator receiver domain-containing protein</fullName>
    </submittedName>
</protein>
<dbReference type="RefSeq" id="WP_139168954.1">
    <property type="nucleotide sequence ID" value="NZ_FNLL01000001.1"/>
</dbReference>
<dbReference type="InterPro" id="IPR050595">
    <property type="entry name" value="Bact_response_regulator"/>
</dbReference>
<dbReference type="Proteomes" id="UP000199608">
    <property type="component" value="Unassembled WGS sequence"/>
</dbReference>
<dbReference type="Pfam" id="PF00072">
    <property type="entry name" value="Response_reg"/>
    <property type="match status" value="1"/>
</dbReference>